<dbReference type="SUPFAM" id="SSF48452">
    <property type="entry name" value="TPR-like"/>
    <property type="match status" value="1"/>
</dbReference>
<keyword evidence="1" id="KW-0449">Lipoprotein</keyword>
<keyword evidence="2" id="KW-1185">Reference proteome</keyword>
<proteinExistence type="predicted"/>
<reference evidence="1 2" key="1">
    <citation type="submission" date="2021-03" db="EMBL/GenBank/DDBJ databases">
        <title>Gelidibacter sp. nov., isolated from costal sediment.</title>
        <authorList>
            <person name="Lun K.-Y."/>
        </authorList>
    </citation>
    <scope>NUCLEOTIDE SEQUENCE [LARGE SCALE GENOMIC DNA]</scope>
    <source>
        <strain evidence="1 2">DF109</strain>
    </source>
</reference>
<dbReference type="InterPro" id="IPR024302">
    <property type="entry name" value="SusD-like"/>
</dbReference>
<dbReference type="EMBL" id="JAGEVG010000011">
    <property type="protein sequence ID" value="MBO3098758.1"/>
    <property type="molecule type" value="Genomic_DNA"/>
</dbReference>
<name>A0ABS3SSR5_9FLAO</name>
<comment type="caution">
    <text evidence="1">The sequence shown here is derived from an EMBL/GenBank/DDBJ whole genome shotgun (WGS) entry which is preliminary data.</text>
</comment>
<dbReference type="Gene3D" id="1.25.40.390">
    <property type="match status" value="2"/>
</dbReference>
<dbReference type="Proteomes" id="UP000681315">
    <property type="component" value="Unassembled WGS sequence"/>
</dbReference>
<evidence type="ECO:0000313" key="2">
    <source>
        <dbReference type="Proteomes" id="UP000681315"/>
    </source>
</evidence>
<accession>A0ABS3SSR5</accession>
<organism evidence="1 2">
    <name type="scientific">Gelidibacter pelagius</name>
    <dbReference type="NCBI Taxonomy" id="2819985"/>
    <lineage>
        <taxon>Bacteria</taxon>
        <taxon>Pseudomonadati</taxon>
        <taxon>Bacteroidota</taxon>
        <taxon>Flavobacteriia</taxon>
        <taxon>Flavobacteriales</taxon>
        <taxon>Flavobacteriaceae</taxon>
        <taxon>Gelidibacter</taxon>
    </lineage>
</organism>
<dbReference type="Pfam" id="PF12741">
    <property type="entry name" value="SusD-like"/>
    <property type="match status" value="2"/>
</dbReference>
<dbReference type="InterPro" id="IPR011990">
    <property type="entry name" value="TPR-like_helical_dom_sf"/>
</dbReference>
<gene>
    <name evidence="1" type="ORF">J4051_10790</name>
</gene>
<dbReference type="RefSeq" id="WP_208233881.1">
    <property type="nucleotide sequence ID" value="NZ_JAGEVG010000011.1"/>
</dbReference>
<protein>
    <submittedName>
        <fullName evidence="1">SusD/RagB family nutrient-binding outer membrane lipoprotein</fullName>
    </submittedName>
</protein>
<evidence type="ECO:0000313" key="1">
    <source>
        <dbReference type="EMBL" id="MBO3098758.1"/>
    </source>
</evidence>
<dbReference type="PROSITE" id="PS51257">
    <property type="entry name" value="PROKAR_LIPOPROTEIN"/>
    <property type="match status" value="1"/>
</dbReference>
<sequence length="642" mass="71407">MRKILKKTSLVGGVLLAFLSCSEFEELNIDPVAASGDQVQIEYFINNSIGGAQQDPHIAERVFVLYWDRASRMIKPAGISAGSPNDGWSSDYYNGYISSWLRNINAGIKVADQQMEVGTAREHTPNLKQVARIWRAYIMSEMADNFGPIPVDGFQGVNPEYSDVQTVYYYILEELKEASNALDLSLTNQSDALKDLDPAYGYDYAKWRKYANSLRMRLAMRLSEVDPAKAQSEFESAVAGDFIKEAADNFAVEENNGWDNFTGVMTRPWYNQEITATLNNLMIGLGGIPSADVLSAAQQAHIKPANYMGLRFDEHFALKTNDPSAGYFFDGLQNTIDPRAYKIYTVPGDFNNPQYMGNSDEKSTGVIANIVQDSEGKDVDDVLKTLNGANTWNAYAGGNWVAPGKKIKNEMINLAGALPRMVKKYRNGTSERVFFASWESHFLIAEAAVRGWTVPMGGKEAYEQGIADSFAYNGTSSQLSDYLASEDYSRVGTSVSWTHTDEPPTSIAVTYKNGYTGAAGTATLKYPVNNLYENGNIKNDLLTKIITQKFIAQTPWLPLETWNDQRRLGLPFFENLAIETPLTNMPALTDGNYMTSDIKFFPQRLKYPSNFPNNIPGGYAQAVDKLGGPDDVFTPLWWAKQE</sequence>